<gene>
    <name evidence="6" type="ORF">FHS16_002544</name>
</gene>
<evidence type="ECO:0000256" key="3">
    <source>
        <dbReference type="ARBA" id="ARBA00011233"/>
    </source>
</evidence>
<evidence type="ECO:0000256" key="5">
    <source>
        <dbReference type="ARBA" id="ARBA00023277"/>
    </source>
</evidence>
<sequence>MMNKEEQLKRLKDSGIVAVIRKPAYNQVIQITDALVSGGVGALEITVDTERAYEIIAQLKVRYEGKALVGAGTALDEKTAKEAIEAGADFIFSPILDEATIRLTNHYGRISIPGVMTPTEIVKGYQYGADLIKIFPGASLGATYIKELAAPLGHIPMIPTGGITLDNVGSFIRAGAVAVGIGSSLTDMKAIAEERYDELTGLARTFRLEIKKARE</sequence>
<dbReference type="GO" id="GO:0008675">
    <property type="term" value="F:2-dehydro-3-deoxy-phosphogluconate aldolase activity"/>
    <property type="evidence" value="ECO:0007669"/>
    <property type="project" value="UniProtKB-EC"/>
</dbReference>
<evidence type="ECO:0000256" key="2">
    <source>
        <dbReference type="ARBA" id="ARBA00006906"/>
    </source>
</evidence>
<evidence type="ECO:0000256" key="4">
    <source>
        <dbReference type="ARBA" id="ARBA00023239"/>
    </source>
</evidence>
<proteinExistence type="inferred from homology"/>
<dbReference type="EC" id="4.1.3.42" evidence="6"/>
<dbReference type="Pfam" id="PF01081">
    <property type="entry name" value="Aldolase"/>
    <property type="match status" value="1"/>
</dbReference>
<keyword evidence="5" id="KW-0119">Carbohydrate metabolism</keyword>
<name>A0A7W5C982_9BACL</name>
<dbReference type="EMBL" id="JACHXW010000006">
    <property type="protein sequence ID" value="MBB3152494.1"/>
    <property type="molecule type" value="Genomic_DNA"/>
</dbReference>
<dbReference type="CDD" id="cd00452">
    <property type="entry name" value="KDPG_aldolase"/>
    <property type="match status" value="1"/>
</dbReference>
<dbReference type="AlphaFoldDB" id="A0A7W5C982"/>
<dbReference type="InterPro" id="IPR000887">
    <property type="entry name" value="Aldlse_KDPG_KHG"/>
</dbReference>
<dbReference type="InterPro" id="IPR013785">
    <property type="entry name" value="Aldolase_TIM"/>
</dbReference>
<dbReference type="Proteomes" id="UP000518605">
    <property type="component" value="Unassembled WGS sequence"/>
</dbReference>
<evidence type="ECO:0000313" key="7">
    <source>
        <dbReference type="Proteomes" id="UP000518605"/>
    </source>
</evidence>
<dbReference type="Gene3D" id="3.20.20.70">
    <property type="entry name" value="Aldolase class I"/>
    <property type="match status" value="1"/>
</dbReference>
<comment type="pathway">
    <text evidence="1">Carbohydrate acid metabolism.</text>
</comment>
<accession>A0A7W5C982</accession>
<comment type="caution">
    <text evidence="6">The sequence shown here is derived from an EMBL/GenBank/DDBJ whole genome shotgun (WGS) entry which is preliminary data.</text>
</comment>
<protein>
    <submittedName>
        <fullName evidence="6">2-dehydro-3-deoxyphosphogluconate aldolase/(4S)-4-hydroxy-2-oxoglutarate aldolase</fullName>
        <ecNumber evidence="6">4.1.2.14</ecNumber>
        <ecNumber evidence="6">4.1.3.42</ecNumber>
    </submittedName>
</protein>
<evidence type="ECO:0000256" key="1">
    <source>
        <dbReference type="ARBA" id="ARBA00004761"/>
    </source>
</evidence>
<comment type="subunit">
    <text evidence="3">Homotrimer.</text>
</comment>
<dbReference type="EC" id="4.1.2.14" evidence="6"/>
<keyword evidence="4 6" id="KW-0456">Lyase</keyword>
<dbReference type="GO" id="GO:0106009">
    <property type="term" value="F:(4S)-4-hydroxy-2-oxoglutarate aldolase activity"/>
    <property type="evidence" value="ECO:0007669"/>
    <property type="project" value="UniProtKB-EC"/>
</dbReference>
<dbReference type="PANTHER" id="PTHR30246">
    <property type="entry name" value="2-KETO-3-DEOXY-6-PHOSPHOGLUCONATE ALDOLASE"/>
    <property type="match status" value="1"/>
</dbReference>
<keyword evidence="7" id="KW-1185">Reference proteome</keyword>
<reference evidence="6 7" key="1">
    <citation type="submission" date="2020-08" db="EMBL/GenBank/DDBJ databases">
        <title>Genomic Encyclopedia of Type Strains, Phase III (KMG-III): the genomes of soil and plant-associated and newly described type strains.</title>
        <authorList>
            <person name="Whitman W."/>
        </authorList>
    </citation>
    <scope>NUCLEOTIDE SEQUENCE [LARGE SCALE GENOMIC DNA]</scope>
    <source>
        <strain evidence="6 7">CECT 8234</strain>
    </source>
</reference>
<comment type="similarity">
    <text evidence="2">Belongs to the KHG/KDPG aldolase family.</text>
</comment>
<evidence type="ECO:0000313" key="6">
    <source>
        <dbReference type="EMBL" id="MBB3152494.1"/>
    </source>
</evidence>
<dbReference type="NCBIfam" id="TIGR01182">
    <property type="entry name" value="eda"/>
    <property type="match status" value="1"/>
</dbReference>
<dbReference type="SUPFAM" id="SSF51569">
    <property type="entry name" value="Aldolase"/>
    <property type="match status" value="1"/>
</dbReference>
<organism evidence="6 7">
    <name type="scientific">Paenibacillus endophyticus</name>
    <dbReference type="NCBI Taxonomy" id="1294268"/>
    <lineage>
        <taxon>Bacteria</taxon>
        <taxon>Bacillati</taxon>
        <taxon>Bacillota</taxon>
        <taxon>Bacilli</taxon>
        <taxon>Bacillales</taxon>
        <taxon>Paenibacillaceae</taxon>
        <taxon>Paenibacillus</taxon>
    </lineage>
</organism>
<dbReference type="PANTHER" id="PTHR30246:SF1">
    <property type="entry name" value="2-DEHYDRO-3-DEOXY-6-PHOSPHOGALACTONATE ALDOLASE-RELATED"/>
    <property type="match status" value="1"/>
</dbReference>